<keyword evidence="6" id="KW-0723">Serine/threonine-protein kinase</keyword>
<dbReference type="PANTHER" id="PTHR27005">
    <property type="entry name" value="WALL-ASSOCIATED RECEPTOR KINASE-LIKE 21"/>
    <property type="match status" value="1"/>
</dbReference>
<keyword evidence="7" id="KW-0812">Transmembrane</keyword>
<dbReference type="PROSITE" id="PS50011">
    <property type="entry name" value="PROTEIN_KINASE_DOM"/>
    <property type="match status" value="1"/>
</dbReference>
<evidence type="ECO:0000313" key="10">
    <source>
        <dbReference type="Proteomes" id="UP000324705"/>
    </source>
</evidence>
<dbReference type="PANTHER" id="PTHR27005:SF177">
    <property type="entry name" value="PROTEIN KINASE DOMAIN-CONTAINING PROTEIN"/>
    <property type="match status" value="1"/>
</dbReference>
<comment type="similarity">
    <text evidence="6">Belongs to the protein kinase superfamily.</text>
</comment>
<name>A0A9R0X007_TRITD</name>
<dbReference type="InterPro" id="IPR045274">
    <property type="entry name" value="WAK-like"/>
</dbReference>
<protein>
    <recommendedName>
        <fullName evidence="8">Protein kinase domain-containing protein</fullName>
    </recommendedName>
</protein>
<dbReference type="GO" id="GO:0007166">
    <property type="term" value="P:cell surface receptor signaling pathway"/>
    <property type="evidence" value="ECO:0007669"/>
    <property type="project" value="InterPro"/>
</dbReference>
<keyword evidence="7" id="KW-0472">Membrane</keyword>
<evidence type="ECO:0000256" key="6">
    <source>
        <dbReference type="RuleBase" id="RU000304"/>
    </source>
</evidence>
<dbReference type="Gramene" id="TRITD5Bv1G026880.2">
    <property type="protein sequence ID" value="TRITD5Bv1G026880.2"/>
    <property type="gene ID" value="TRITD5Bv1G026880"/>
</dbReference>
<dbReference type="AlphaFoldDB" id="A0A9R0X007"/>
<evidence type="ECO:0000256" key="1">
    <source>
        <dbReference type="ARBA" id="ARBA00022679"/>
    </source>
</evidence>
<evidence type="ECO:0000256" key="7">
    <source>
        <dbReference type="SAM" id="Phobius"/>
    </source>
</evidence>
<keyword evidence="10" id="KW-1185">Reference proteome</keyword>
<keyword evidence="7" id="KW-1133">Transmembrane helix</keyword>
<dbReference type="GO" id="GO:0004674">
    <property type="term" value="F:protein serine/threonine kinase activity"/>
    <property type="evidence" value="ECO:0007669"/>
    <property type="project" value="UniProtKB-KW"/>
</dbReference>
<reference evidence="9 10" key="1">
    <citation type="submission" date="2017-09" db="EMBL/GenBank/DDBJ databases">
        <authorList>
            <consortium name="International Durum Wheat Genome Sequencing Consortium (IDWGSC)"/>
            <person name="Milanesi L."/>
        </authorList>
    </citation>
    <scope>NUCLEOTIDE SEQUENCE [LARGE SCALE GENOMIC DNA]</scope>
    <source>
        <strain evidence="10">cv. Svevo</strain>
    </source>
</reference>
<evidence type="ECO:0000259" key="8">
    <source>
        <dbReference type="PROSITE" id="PS50011"/>
    </source>
</evidence>
<dbReference type="SUPFAM" id="SSF56112">
    <property type="entry name" value="Protein kinase-like (PK-like)"/>
    <property type="match status" value="1"/>
</dbReference>
<dbReference type="InterPro" id="IPR008271">
    <property type="entry name" value="Ser/Thr_kinase_AS"/>
</dbReference>
<dbReference type="EMBL" id="LT934120">
    <property type="protein sequence ID" value="VAI27553.1"/>
    <property type="molecule type" value="Genomic_DNA"/>
</dbReference>
<dbReference type="Gene3D" id="3.30.200.20">
    <property type="entry name" value="Phosphorylase Kinase, domain 1"/>
    <property type="match status" value="1"/>
</dbReference>
<keyword evidence="4 5" id="KW-0067">ATP-binding</keyword>
<evidence type="ECO:0000256" key="2">
    <source>
        <dbReference type="ARBA" id="ARBA00022741"/>
    </source>
</evidence>
<dbReference type="InterPro" id="IPR011009">
    <property type="entry name" value="Kinase-like_dom_sf"/>
</dbReference>
<feature type="binding site" evidence="5">
    <location>
        <position position="95"/>
    </location>
    <ligand>
        <name>ATP</name>
        <dbReference type="ChEBI" id="CHEBI:30616"/>
    </ligand>
</feature>
<organism evidence="9 10">
    <name type="scientific">Triticum turgidum subsp. durum</name>
    <name type="common">Durum wheat</name>
    <name type="synonym">Triticum durum</name>
    <dbReference type="NCBI Taxonomy" id="4567"/>
    <lineage>
        <taxon>Eukaryota</taxon>
        <taxon>Viridiplantae</taxon>
        <taxon>Streptophyta</taxon>
        <taxon>Embryophyta</taxon>
        <taxon>Tracheophyta</taxon>
        <taxon>Spermatophyta</taxon>
        <taxon>Magnoliopsida</taxon>
        <taxon>Liliopsida</taxon>
        <taxon>Poales</taxon>
        <taxon>Poaceae</taxon>
        <taxon>BOP clade</taxon>
        <taxon>Pooideae</taxon>
        <taxon>Triticodae</taxon>
        <taxon>Triticeae</taxon>
        <taxon>Triticinae</taxon>
        <taxon>Triticum</taxon>
    </lineage>
</organism>
<dbReference type="Pfam" id="PF00069">
    <property type="entry name" value="Pkinase"/>
    <property type="match status" value="1"/>
</dbReference>
<dbReference type="InterPro" id="IPR017441">
    <property type="entry name" value="Protein_kinase_ATP_BS"/>
</dbReference>
<feature type="transmembrane region" description="Helical" evidence="7">
    <location>
        <begin position="12"/>
        <end position="30"/>
    </location>
</feature>
<dbReference type="PROSITE" id="PS00107">
    <property type="entry name" value="PROTEIN_KINASE_ATP"/>
    <property type="match status" value="1"/>
</dbReference>
<dbReference type="Proteomes" id="UP000324705">
    <property type="component" value="Chromosome 5B"/>
</dbReference>
<evidence type="ECO:0000313" key="9">
    <source>
        <dbReference type="EMBL" id="VAI27553.1"/>
    </source>
</evidence>
<dbReference type="GO" id="GO:0005886">
    <property type="term" value="C:plasma membrane"/>
    <property type="evidence" value="ECO:0007669"/>
    <property type="project" value="TreeGrafter"/>
</dbReference>
<keyword evidence="2 5" id="KW-0547">Nucleotide-binding</keyword>
<dbReference type="GO" id="GO:0005524">
    <property type="term" value="F:ATP binding"/>
    <property type="evidence" value="ECO:0007669"/>
    <property type="project" value="UniProtKB-UniRule"/>
</dbReference>
<evidence type="ECO:0000256" key="3">
    <source>
        <dbReference type="ARBA" id="ARBA00022777"/>
    </source>
</evidence>
<evidence type="ECO:0000256" key="4">
    <source>
        <dbReference type="ARBA" id="ARBA00022840"/>
    </source>
</evidence>
<keyword evidence="3" id="KW-0418">Kinase</keyword>
<dbReference type="Gene3D" id="1.10.510.10">
    <property type="entry name" value="Transferase(Phosphotransferase) domain 1"/>
    <property type="match status" value="1"/>
</dbReference>
<dbReference type="PROSITE" id="PS00108">
    <property type="entry name" value="PROTEIN_KINASE_ST"/>
    <property type="match status" value="1"/>
</dbReference>
<gene>
    <name evidence="9" type="ORF">TRITD_5Bv1G026880</name>
</gene>
<dbReference type="InterPro" id="IPR000719">
    <property type="entry name" value="Prot_kinase_dom"/>
</dbReference>
<evidence type="ECO:0000256" key="5">
    <source>
        <dbReference type="PROSITE-ProRule" id="PRU10141"/>
    </source>
</evidence>
<keyword evidence="1" id="KW-0808">Transferase</keyword>
<sequence length="320" mass="36310">MTVLTTASRSTLGAIGGLFIIAILVFLWLLHKEKRRMRDNFEKNGGPILEKINNIKLFNKEDIRKILKNKKILGNGRFGTVSKGHTEDKQVVAVKEPINRKSTNDQIVNEIIIQSRVIHKNIVKLIGCCLQFKVPTLIYEFVPKGSLDDILHGKNHMPLKLGLRLQIAAESAEGLAYMHSKTTTTILHGDFKPANILLNEKFMPKISDFGISRLMVTDMQHTGYIIFDRAYVDPVYRQTEQLTTKSDIYFGVVLLELITRKKASHSDNNLPGNFLDTYTKDKSVTELLDKELREDDQEILGHLVGMIMQCINLDVNQRPG</sequence>
<accession>A0A9R0X007</accession>
<feature type="domain" description="Protein kinase" evidence="8">
    <location>
        <begin position="67"/>
        <end position="320"/>
    </location>
</feature>
<proteinExistence type="inferred from homology"/>